<evidence type="ECO:0000256" key="1">
    <source>
        <dbReference type="SAM" id="MobiDB-lite"/>
    </source>
</evidence>
<organism evidence="3 4">
    <name type="scientific">Buttiauxella gaviniae</name>
    <dbReference type="NCBI Taxonomy" id="82990"/>
    <lineage>
        <taxon>Bacteria</taxon>
        <taxon>Pseudomonadati</taxon>
        <taxon>Pseudomonadota</taxon>
        <taxon>Gammaproteobacteria</taxon>
        <taxon>Enterobacterales</taxon>
        <taxon>Enterobacteriaceae</taxon>
        <taxon>Buttiauxella</taxon>
    </lineage>
</organism>
<sequence>MNFVKTVPAAILLTGSALLSHFAIADNSVFTVMDDPSTAKKPFEGNLNAGYLAQSGNSTSSSLTANSNMTWYQTSTAWSLWGNANNTSSNNERSSETYSVGGRSRYNVTDNDYLFGQASWLTDRYNGYQARDVLTAGYGRQFLNGPVHSLRVEFGPGVRYDEYADGGHKTQPLGYASGIYNWQLTDNAKFIQGVSVLGSDDTTVNSETALEVAINEHFGLRVGYNVTWNSNPPDSAPEHTDRRTAVTLGYKM</sequence>
<comment type="caution">
    <text evidence="3">The sequence shown here is derived from an EMBL/GenBank/DDBJ whole genome shotgun (WGS) entry which is preliminary data.</text>
</comment>
<evidence type="ECO:0000313" key="3">
    <source>
        <dbReference type="EMBL" id="MEW7311281.1"/>
    </source>
</evidence>
<keyword evidence="4" id="KW-1185">Reference proteome</keyword>
<protein>
    <submittedName>
        <fullName evidence="3">DUF481 domain-containing protein</fullName>
    </submittedName>
</protein>
<feature type="chain" id="PRO_5045139507" evidence="2">
    <location>
        <begin position="26"/>
        <end position="252"/>
    </location>
</feature>
<dbReference type="RefSeq" id="WP_367593638.1">
    <property type="nucleotide sequence ID" value="NZ_JBFMVT010000002.1"/>
</dbReference>
<proteinExistence type="predicted"/>
<dbReference type="Pfam" id="PF04338">
    <property type="entry name" value="DUF481"/>
    <property type="match status" value="1"/>
</dbReference>
<dbReference type="EMBL" id="JBFMVT010000002">
    <property type="protein sequence ID" value="MEW7311281.1"/>
    <property type="molecule type" value="Genomic_DNA"/>
</dbReference>
<accession>A0ABV3NP17</accession>
<gene>
    <name evidence="3" type="ORF">AB1E22_00875</name>
</gene>
<feature type="signal peptide" evidence="2">
    <location>
        <begin position="1"/>
        <end position="25"/>
    </location>
</feature>
<reference evidence="3 4" key="1">
    <citation type="submission" date="2024-07" db="EMBL/GenBank/DDBJ databases">
        <authorList>
            <person name="Wang L."/>
        </authorList>
    </citation>
    <scope>NUCLEOTIDE SEQUENCE [LARGE SCALE GENOMIC DNA]</scope>
    <source>
        <strain evidence="3 4">WL359</strain>
    </source>
</reference>
<dbReference type="Proteomes" id="UP001555342">
    <property type="component" value="Unassembled WGS sequence"/>
</dbReference>
<name>A0ABV3NP17_9ENTR</name>
<dbReference type="InterPro" id="IPR007433">
    <property type="entry name" value="DUF481"/>
</dbReference>
<keyword evidence="2" id="KW-0732">Signal</keyword>
<evidence type="ECO:0000256" key="2">
    <source>
        <dbReference type="SAM" id="SignalP"/>
    </source>
</evidence>
<feature type="region of interest" description="Disordered" evidence="1">
    <location>
        <begin position="231"/>
        <end position="252"/>
    </location>
</feature>
<evidence type="ECO:0000313" key="4">
    <source>
        <dbReference type="Proteomes" id="UP001555342"/>
    </source>
</evidence>